<dbReference type="GO" id="GO:0003887">
    <property type="term" value="F:DNA-directed DNA polymerase activity"/>
    <property type="evidence" value="ECO:0007669"/>
    <property type="project" value="InterPro"/>
</dbReference>
<dbReference type="Gene3D" id="1.10.10.10">
    <property type="entry name" value="Winged helix-like DNA-binding domain superfamily/Winged helix DNA-binding domain"/>
    <property type="match status" value="1"/>
</dbReference>
<dbReference type="AlphaFoldDB" id="A0A2M7M4M1"/>
<feature type="domain" description="Initiator Rep protein WH1" evidence="2">
    <location>
        <begin position="43"/>
        <end position="187"/>
    </location>
</feature>
<evidence type="ECO:0000259" key="2">
    <source>
        <dbReference type="Pfam" id="PF01051"/>
    </source>
</evidence>
<organism evidence="3 4">
    <name type="scientific">bacterium (Candidatus Ratteibacteria) CG_4_10_14_3_um_filter_41_18</name>
    <dbReference type="NCBI Taxonomy" id="2014287"/>
    <lineage>
        <taxon>Bacteria</taxon>
        <taxon>Candidatus Ratteibacteria</taxon>
    </lineage>
</organism>
<name>A0A2M7M4M1_9BACT</name>
<accession>A0A2M7M4M1</accession>
<evidence type="ECO:0000313" key="3">
    <source>
        <dbReference type="EMBL" id="PIX77654.1"/>
    </source>
</evidence>
<dbReference type="Pfam" id="PF01051">
    <property type="entry name" value="Rep3_N"/>
    <property type="match status" value="1"/>
</dbReference>
<evidence type="ECO:0000313" key="4">
    <source>
        <dbReference type="Proteomes" id="UP000229703"/>
    </source>
</evidence>
<dbReference type="InterPro" id="IPR000525">
    <property type="entry name" value="Initiator_Rep_WH1"/>
</dbReference>
<dbReference type="Proteomes" id="UP000229703">
    <property type="component" value="Unassembled WGS sequence"/>
</dbReference>
<comment type="caution">
    <text evidence="3">The sequence shown here is derived from an EMBL/GenBank/DDBJ whole genome shotgun (WGS) entry which is preliminary data.</text>
</comment>
<dbReference type="InterPro" id="IPR036388">
    <property type="entry name" value="WH-like_DNA-bd_sf"/>
</dbReference>
<dbReference type="Pfam" id="PF21205">
    <property type="entry name" value="Rep3_C"/>
    <property type="match status" value="1"/>
</dbReference>
<sequence length="350" mass="42003">MKDKEKKALVVKQDANFLEYPDYILATRGKRKEIFISGPNGKYHLSTANEKLPDRADKVLLYYVLKQIWKKNFKSREIRTKRYRIAKDIFGFVGKYTYSRVMEGLKRWKDMSAHFEGIFYDGDNHTTRYFGFLDDVILNKETGELIIRVNEQYLEQQQKTQYYRMIDLKKFRKFKKDVSAKLYEIFKIQPLPWKIEARNLAEKLTLSQKYPSHIIEKITPAIKELNKKTDLKIKFSHDKNERKETICVFSLLSEYQAEREKRRQDKTDKAFFEQRRNKIFLALMNIGVDSNIATGLFRDFPLDRMEKQIKYFPFRKATENPAGLIVKAIRENWGMPTAYERKREEEMMRR</sequence>
<gene>
    <name evidence="3" type="ORF">COZ37_01570</name>
</gene>
<dbReference type="EMBL" id="PFJK01000063">
    <property type="protein sequence ID" value="PIX77654.1"/>
    <property type="molecule type" value="Genomic_DNA"/>
</dbReference>
<reference evidence="4" key="1">
    <citation type="submission" date="2017-09" db="EMBL/GenBank/DDBJ databases">
        <title>Depth-based differentiation of microbial function through sediment-hosted aquifers and enrichment of novel symbionts in the deep terrestrial subsurface.</title>
        <authorList>
            <person name="Probst A.J."/>
            <person name="Ladd B."/>
            <person name="Jarett J.K."/>
            <person name="Geller-Mcgrath D.E."/>
            <person name="Sieber C.M.K."/>
            <person name="Emerson J.B."/>
            <person name="Anantharaman K."/>
            <person name="Thomas B.C."/>
            <person name="Malmstrom R."/>
            <person name="Stieglmeier M."/>
            <person name="Klingl A."/>
            <person name="Woyke T."/>
            <person name="Ryan C.M."/>
            <person name="Banfield J.F."/>
        </authorList>
    </citation>
    <scope>NUCLEOTIDE SEQUENCE [LARGE SCALE GENOMIC DNA]</scope>
</reference>
<evidence type="ECO:0000256" key="1">
    <source>
        <dbReference type="ARBA" id="ARBA00038283"/>
    </source>
</evidence>
<proteinExistence type="inferred from homology"/>
<comment type="similarity">
    <text evidence="1">Belongs to the initiator RepB protein family.</text>
</comment>
<dbReference type="GO" id="GO:0006270">
    <property type="term" value="P:DNA replication initiation"/>
    <property type="evidence" value="ECO:0007669"/>
    <property type="project" value="InterPro"/>
</dbReference>
<protein>
    <recommendedName>
        <fullName evidence="2">Initiator Rep protein WH1 domain-containing protein</fullName>
    </recommendedName>
</protein>